<sequence length="98" mass="11085">MALDILGGVFGKSVNKKFLLRDFRNAARLAPGVNPPRQKFEGYVNFILNRDLYASLFGDSTQNEFRTQISSLIRTADLPSVVFQTETKNAYNKKKIVN</sequence>
<organism evidence="1">
    <name type="scientific">marine metagenome</name>
    <dbReference type="NCBI Taxonomy" id="408172"/>
    <lineage>
        <taxon>unclassified sequences</taxon>
        <taxon>metagenomes</taxon>
        <taxon>ecological metagenomes</taxon>
    </lineage>
</organism>
<name>A0A382T1Z6_9ZZZZ</name>
<gene>
    <name evidence="1" type="ORF">METZ01_LOCUS369064</name>
</gene>
<dbReference type="EMBL" id="UINC01133340">
    <property type="protein sequence ID" value="SVD16210.1"/>
    <property type="molecule type" value="Genomic_DNA"/>
</dbReference>
<dbReference type="AlphaFoldDB" id="A0A382T1Z6"/>
<reference evidence="1" key="1">
    <citation type="submission" date="2018-05" db="EMBL/GenBank/DDBJ databases">
        <authorList>
            <person name="Lanie J.A."/>
            <person name="Ng W.-L."/>
            <person name="Kazmierczak K.M."/>
            <person name="Andrzejewski T.M."/>
            <person name="Davidsen T.M."/>
            <person name="Wayne K.J."/>
            <person name="Tettelin H."/>
            <person name="Glass J.I."/>
            <person name="Rusch D."/>
            <person name="Podicherti R."/>
            <person name="Tsui H.-C.T."/>
            <person name="Winkler M.E."/>
        </authorList>
    </citation>
    <scope>NUCLEOTIDE SEQUENCE</scope>
</reference>
<protein>
    <submittedName>
        <fullName evidence="1">Uncharacterized protein</fullName>
    </submittedName>
</protein>
<accession>A0A382T1Z6</accession>
<evidence type="ECO:0000313" key="1">
    <source>
        <dbReference type="EMBL" id="SVD16210.1"/>
    </source>
</evidence>
<proteinExistence type="predicted"/>
<feature type="non-terminal residue" evidence="1">
    <location>
        <position position="98"/>
    </location>
</feature>